<comment type="subcellular location">
    <subcellularLocation>
        <location evidence="1">Cell membrane</location>
        <topology evidence="1">Multi-pass membrane protein</topology>
    </subcellularLocation>
</comment>
<feature type="transmembrane region" description="Helical" evidence="6">
    <location>
        <begin position="355"/>
        <end position="377"/>
    </location>
</feature>
<name>A0AAP3XR99_9PROT</name>
<dbReference type="RefSeq" id="WP_327788914.1">
    <property type="nucleotide sequence ID" value="NZ_JARGEQ010000090.1"/>
</dbReference>
<keyword evidence="3 6" id="KW-0812">Transmembrane</keyword>
<feature type="transmembrane region" description="Helical" evidence="6">
    <location>
        <begin position="12"/>
        <end position="34"/>
    </location>
</feature>
<feature type="transmembrane region" description="Helical" evidence="6">
    <location>
        <begin position="232"/>
        <end position="260"/>
    </location>
</feature>
<sequence length="430" mass="43372">MRALPAARAGNRLADVLLLGGGRALAALLGFLAVREIALRLDPGDLGLWGMILAVQGLCLHLGEAGLRSVATAEAGRMEGGTAAILRPYLALRLCLSVLAVLAGWVAGLLLVPEPGMALPLVLASIPAVALQLDWLALVRGDNGRAAALLLVRPACFLLLLMVAAPATPEGVATAFLAAWWLAALASWPGALAPPKAPGRDPPPRWRALLSAGLPLAGTTLVNQAMLGLDLLLAGLLIGPAAAGGYWLAASMAVAGLVLANAQGQLALARLGPLRDNEQKFAASLAAGCRATSLLGAALALLGTAAAPLAVPLLFAGRHDGTALLLAMLMPWLALQHPSTLLQSALAATGERPDLLRASLAALAIFAAAATAAALAGSPPAMALARALGEAVRVALLLRLLPPEARRATLPPLLMAGAGWGALLPVSLAG</sequence>
<dbReference type="InterPro" id="IPR002797">
    <property type="entry name" value="Polysacc_synth"/>
</dbReference>
<feature type="transmembrane region" description="Helical" evidence="6">
    <location>
        <begin position="146"/>
        <end position="165"/>
    </location>
</feature>
<feature type="transmembrane region" description="Helical" evidence="6">
    <location>
        <begin position="206"/>
        <end position="226"/>
    </location>
</feature>
<feature type="transmembrane region" description="Helical" evidence="6">
    <location>
        <begin position="118"/>
        <end position="139"/>
    </location>
</feature>
<dbReference type="Proteomes" id="UP001301140">
    <property type="component" value="Unassembled WGS sequence"/>
</dbReference>
<evidence type="ECO:0000256" key="4">
    <source>
        <dbReference type="ARBA" id="ARBA00022989"/>
    </source>
</evidence>
<evidence type="ECO:0000256" key="1">
    <source>
        <dbReference type="ARBA" id="ARBA00004651"/>
    </source>
</evidence>
<reference evidence="7 8" key="1">
    <citation type="submission" date="2023-03" db="EMBL/GenBank/DDBJ databases">
        <title>YIM 152171 draft genome.</title>
        <authorList>
            <person name="Yang Z."/>
        </authorList>
    </citation>
    <scope>NUCLEOTIDE SEQUENCE [LARGE SCALE GENOMIC DNA]</scope>
    <source>
        <strain evidence="7 8">YIM 152171</strain>
    </source>
</reference>
<proteinExistence type="predicted"/>
<dbReference type="AlphaFoldDB" id="A0AAP3XR99"/>
<dbReference type="Pfam" id="PF01943">
    <property type="entry name" value="Polysacc_synt"/>
    <property type="match status" value="1"/>
</dbReference>
<evidence type="ECO:0000313" key="7">
    <source>
        <dbReference type="EMBL" id="MDF1586499.1"/>
    </source>
</evidence>
<evidence type="ECO:0000256" key="3">
    <source>
        <dbReference type="ARBA" id="ARBA00022692"/>
    </source>
</evidence>
<evidence type="ECO:0000313" key="8">
    <source>
        <dbReference type="Proteomes" id="UP001301140"/>
    </source>
</evidence>
<gene>
    <name evidence="7" type="ORF">PZ740_08895</name>
</gene>
<keyword evidence="5 6" id="KW-0472">Membrane</keyword>
<comment type="caution">
    <text evidence="7">The sequence shown here is derived from an EMBL/GenBank/DDBJ whole genome shotgun (WGS) entry which is preliminary data.</text>
</comment>
<evidence type="ECO:0000256" key="5">
    <source>
        <dbReference type="ARBA" id="ARBA00023136"/>
    </source>
</evidence>
<dbReference type="PANTHER" id="PTHR30250:SF11">
    <property type="entry name" value="O-ANTIGEN TRANSPORTER-RELATED"/>
    <property type="match status" value="1"/>
</dbReference>
<dbReference type="PANTHER" id="PTHR30250">
    <property type="entry name" value="PST FAMILY PREDICTED COLANIC ACID TRANSPORTER"/>
    <property type="match status" value="1"/>
</dbReference>
<protein>
    <submittedName>
        <fullName evidence="7">Oligosaccharide flippase family protein</fullName>
    </submittedName>
</protein>
<dbReference type="EMBL" id="JARGEQ010000090">
    <property type="protein sequence ID" value="MDF1586499.1"/>
    <property type="molecule type" value="Genomic_DNA"/>
</dbReference>
<dbReference type="InterPro" id="IPR050833">
    <property type="entry name" value="Poly_Biosynth_Transport"/>
</dbReference>
<feature type="transmembrane region" description="Helical" evidence="6">
    <location>
        <begin position="171"/>
        <end position="194"/>
    </location>
</feature>
<dbReference type="GO" id="GO:0005886">
    <property type="term" value="C:plasma membrane"/>
    <property type="evidence" value="ECO:0007669"/>
    <property type="project" value="UniProtKB-SubCell"/>
</dbReference>
<feature type="transmembrane region" description="Helical" evidence="6">
    <location>
        <begin position="88"/>
        <end position="112"/>
    </location>
</feature>
<keyword evidence="2" id="KW-1003">Cell membrane</keyword>
<accession>A0AAP3XR99</accession>
<organism evidence="7 8">
    <name type="scientific">Marinimicrococcus flavescens</name>
    <dbReference type="NCBI Taxonomy" id="3031815"/>
    <lineage>
        <taxon>Bacteria</taxon>
        <taxon>Pseudomonadati</taxon>
        <taxon>Pseudomonadota</taxon>
        <taxon>Alphaproteobacteria</taxon>
        <taxon>Geminicoccales</taxon>
        <taxon>Geminicoccaceae</taxon>
        <taxon>Marinimicrococcus</taxon>
    </lineage>
</organism>
<feature type="transmembrane region" description="Helical" evidence="6">
    <location>
        <begin position="46"/>
        <end position="67"/>
    </location>
</feature>
<evidence type="ECO:0000256" key="2">
    <source>
        <dbReference type="ARBA" id="ARBA00022475"/>
    </source>
</evidence>
<evidence type="ECO:0000256" key="6">
    <source>
        <dbReference type="SAM" id="Phobius"/>
    </source>
</evidence>
<keyword evidence="8" id="KW-1185">Reference proteome</keyword>
<feature type="transmembrane region" description="Helical" evidence="6">
    <location>
        <begin position="281"/>
        <end position="307"/>
    </location>
</feature>
<keyword evidence="4 6" id="KW-1133">Transmembrane helix</keyword>